<dbReference type="EMBL" id="JBHLTC010000049">
    <property type="protein sequence ID" value="MFC0629300.1"/>
    <property type="molecule type" value="Genomic_DNA"/>
</dbReference>
<dbReference type="GO" id="GO:0016787">
    <property type="term" value="F:hydrolase activity"/>
    <property type="evidence" value="ECO:0007669"/>
    <property type="project" value="UniProtKB-KW"/>
</dbReference>
<feature type="domain" description="SGNH hydrolase-type esterase" evidence="2">
    <location>
        <begin position="43"/>
        <end position="287"/>
    </location>
</feature>
<keyword evidence="3" id="KW-0378">Hydrolase</keyword>
<evidence type="ECO:0000313" key="3">
    <source>
        <dbReference type="EMBL" id="MFC0629300.1"/>
    </source>
</evidence>
<dbReference type="InterPro" id="IPR036514">
    <property type="entry name" value="SGNH_hydro_sf"/>
</dbReference>
<dbReference type="InterPro" id="IPR013830">
    <property type="entry name" value="SGNH_hydro"/>
</dbReference>
<reference evidence="3 4" key="1">
    <citation type="submission" date="2024-09" db="EMBL/GenBank/DDBJ databases">
        <authorList>
            <person name="Sun Q."/>
            <person name="Mori K."/>
        </authorList>
    </citation>
    <scope>NUCLEOTIDE SEQUENCE [LARGE SCALE GENOMIC DNA]</scope>
    <source>
        <strain evidence="3 4">CGMCC 1.15906</strain>
    </source>
</reference>
<feature type="signal peptide" evidence="1">
    <location>
        <begin position="1"/>
        <end position="20"/>
    </location>
</feature>
<gene>
    <name evidence="3" type="ORF">ACFFGN_34865</name>
</gene>
<comment type="caution">
    <text evidence="3">The sequence shown here is derived from an EMBL/GenBank/DDBJ whole genome shotgun (WGS) entry which is preliminary data.</text>
</comment>
<dbReference type="PANTHER" id="PTHR37981">
    <property type="entry name" value="LIPASE 2"/>
    <property type="match status" value="1"/>
</dbReference>
<dbReference type="Gene3D" id="3.40.50.1110">
    <property type="entry name" value="SGNH hydrolase"/>
    <property type="match status" value="1"/>
</dbReference>
<dbReference type="Proteomes" id="UP001589890">
    <property type="component" value="Unassembled WGS sequence"/>
</dbReference>
<organism evidence="3 4">
    <name type="scientific">Kribbella deserti</name>
    <dbReference type="NCBI Taxonomy" id="1926257"/>
    <lineage>
        <taxon>Bacteria</taxon>
        <taxon>Bacillati</taxon>
        <taxon>Actinomycetota</taxon>
        <taxon>Actinomycetes</taxon>
        <taxon>Propionibacteriales</taxon>
        <taxon>Kribbellaceae</taxon>
        <taxon>Kribbella</taxon>
    </lineage>
</organism>
<keyword evidence="4" id="KW-1185">Reference proteome</keyword>
<protein>
    <submittedName>
        <fullName evidence="3">SGNH/GDSL hydrolase family protein</fullName>
        <ecNumber evidence="3">3.1.-.-</ecNumber>
    </submittedName>
</protein>
<feature type="chain" id="PRO_5046044556" evidence="1">
    <location>
        <begin position="21"/>
        <end position="341"/>
    </location>
</feature>
<sequence length="341" mass="36150">MNVRRVLSVFLGLTAVAAFAAPGPVTAAATDSYPENPYSEYVALGDSYSSAPLVPIVDLLSLGCLRSGSNYPKQLAEFLDVDTFRDVTCGGADTTHMTNWQKTPLGIFPPQFSALTAETDLVTVGIGGNDFGVFGTIIGTCPGLRASDPTGDPCRRHFNSTGVDTLKASIDKTQARITTVVKGIKARSPQAKIMLIGYPKIAPETGTCPTILPFADGDYRYLYAIEEYLNAAVAKAAAAGGATYVDTFGPSTGHDACAPDGQAWIQGQDTDLFRAASYHPRYEGQAAVAELTFASVVGDIPILDAAKQATWATKARHLRTKATQLAQTNPSYRNTLNKAAR</sequence>
<dbReference type="CDD" id="cd01823">
    <property type="entry name" value="SEST_like"/>
    <property type="match status" value="1"/>
</dbReference>
<dbReference type="Pfam" id="PF13472">
    <property type="entry name" value="Lipase_GDSL_2"/>
    <property type="match status" value="1"/>
</dbReference>
<proteinExistence type="predicted"/>
<keyword evidence="1" id="KW-0732">Signal</keyword>
<dbReference type="RefSeq" id="WP_380057138.1">
    <property type="nucleotide sequence ID" value="NZ_JBHLTC010000049.1"/>
</dbReference>
<dbReference type="InterPro" id="IPR037460">
    <property type="entry name" value="SEST-like"/>
</dbReference>
<dbReference type="SUPFAM" id="SSF52266">
    <property type="entry name" value="SGNH hydrolase"/>
    <property type="match status" value="1"/>
</dbReference>
<evidence type="ECO:0000313" key="4">
    <source>
        <dbReference type="Proteomes" id="UP001589890"/>
    </source>
</evidence>
<accession>A0ABV6QXC8</accession>
<dbReference type="PANTHER" id="PTHR37981:SF1">
    <property type="entry name" value="SGNH HYDROLASE-TYPE ESTERASE DOMAIN-CONTAINING PROTEIN"/>
    <property type="match status" value="1"/>
</dbReference>
<evidence type="ECO:0000256" key="1">
    <source>
        <dbReference type="SAM" id="SignalP"/>
    </source>
</evidence>
<name>A0ABV6QXC8_9ACTN</name>
<evidence type="ECO:0000259" key="2">
    <source>
        <dbReference type="Pfam" id="PF13472"/>
    </source>
</evidence>
<dbReference type="EC" id="3.1.-.-" evidence="3"/>